<organism evidence="1 2">
    <name type="scientific">Nostoc flagelliforme CCNUN1</name>
    <dbReference type="NCBI Taxonomy" id="2038116"/>
    <lineage>
        <taxon>Bacteria</taxon>
        <taxon>Bacillati</taxon>
        <taxon>Cyanobacteriota</taxon>
        <taxon>Cyanophyceae</taxon>
        <taxon>Nostocales</taxon>
        <taxon>Nostocaceae</taxon>
        <taxon>Nostoc</taxon>
    </lineage>
</organism>
<accession>A0A2K8SQ15</accession>
<dbReference type="KEGG" id="nfl:COO91_03466"/>
<reference evidence="1 2" key="1">
    <citation type="submission" date="2017-11" db="EMBL/GenBank/DDBJ databases">
        <title>Complete genome of a free-living desiccation-tolerant cyanobacterium and its photosynthetic adaptation to extreme terrestrial habitat.</title>
        <authorList>
            <person name="Shang J."/>
        </authorList>
    </citation>
    <scope>NUCLEOTIDE SEQUENCE [LARGE SCALE GENOMIC DNA]</scope>
    <source>
        <strain evidence="1 2">CCNUN1</strain>
    </source>
</reference>
<gene>
    <name evidence="1" type="ORF">COO91_03466</name>
</gene>
<dbReference type="EMBL" id="CP024785">
    <property type="protein sequence ID" value="AUB37521.1"/>
    <property type="molecule type" value="Genomic_DNA"/>
</dbReference>
<dbReference type="Proteomes" id="UP000232003">
    <property type="component" value="Chromosome"/>
</dbReference>
<evidence type="ECO:0000313" key="2">
    <source>
        <dbReference type="Proteomes" id="UP000232003"/>
    </source>
</evidence>
<dbReference type="AlphaFoldDB" id="A0A2K8SQ15"/>
<protein>
    <submittedName>
        <fullName evidence="1">Uncharacterized protein</fullName>
    </submittedName>
</protein>
<name>A0A2K8SQ15_9NOSO</name>
<keyword evidence="2" id="KW-1185">Reference proteome</keyword>
<sequence>MAVIRSCAFDLLKNHVDDVDWTERIDSHARKIIDRNHNAMGKNLAKF</sequence>
<proteinExistence type="predicted"/>
<evidence type="ECO:0000313" key="1">
    <source>
        <dbReference type="EMBL" id="AUB37521.1"/>
    </source>
</evidence>